<evidence type="ECO:0000256" key="1">
    <source>
        <dbReference type="SAM" id="Phobius"/>
    </source>
</evidence>
<keyword evidence="3" id="KW-1185">Reference proteome</keyword>
<keyword evidence="1" id="KW-0812">Transmembrane</keyword>
<dbReference type="InterPro" id="IPR021296">
    <property type="entry name" value="DUF2868"/>
</dbReference>
<feature type="transmembrane region" description="Helical" evidence="1">
    <location>
        <begin position="92"/>
        <end position="117"/>
    </location>
</feature>
<dbReference type="RefSeq" id="WP_036545960.1">
    <property type="nucleotide sequence ID" value="NZ_JMSZ01000021.1"/>
</dbReference>
<accession>A0A063Y0Q7</accession>
<evidence type="ECO:0000313" key="3">
    <source>
        <dbReference type="Proteomes" id="UP000027318"/>
    </source>
</evidence>
<reference evidence="2 3" key="1">
    <citation type="journal article" date="2005" name="Int. J. Syst. Evol. Microbiol.">
        <title>Nitrincola lacisaponensis gen. nov., sp. nov., a novel alkaliphilic bacterium isolated from an alkaline, saline lake.</title>
        <authorList>
            <person name="Dimitriu P.A."/>
            <person name="Shukla S.K."/>
            <person name="Conradt J."/>
            <person name="Marquez M.C."/>
            <person name="Ventosa A."/>
            <person name="Maglia A."/>
            <person name="Peyton B.M."/>
            <person name="Pinkart H.C."/>
            <person name="Mormile M.R."/>
        </authorList>
    </citation>
    <scope>NUCLEOTIDE SEQUENCE [LARGE SCALE GENOMIC DNA]</scope>
    <source>
        <strain evidence="2 3">4CA</strain>
    </source>
</reference>
<proteinExistence type="predicted"/>
<organism evidence="2 3">
    <name type="scientific">Nitrincola lacisaponensis</name>
    <dbReference type="NCBI Taxonomy" id="267850"/>
    <lineage>
        <taxon>Bacteria</taxon>
        <taxon>Pseudomonadati</taxon>
        <taxon>Pseudomonadota</taxon>
        <taxon>Gammaproteobacteria</taxon>
        <taxon>Oceanospirillales</taxon>
        <taxon>Oceanospirillaceae</taxon>
        <taxon>Nitrincola</taxon>
    </lineage>
</organism>
<dbReference type="Proteomes" id="UP000027318">
    <property type="component" value="Unassembled WGS sequence"/>
</dbReference>
<name>A0A063Y0Q7_9GAMM</name>
<dbReference type="EMBL" id="JMSZ01000021">
    <property type="protein sequence ID" value="KDE39898.1"/>
    <property type="molecule type" value="Genomic_DNA"/>
</dbReference>
<dbReference type="Pfam" id="PF11067">
    <property type="entry name" value="DUF2868"/>
    <property type="match status" value="1"/>
</dbReference>
<evidence type="ECO:0000313" key="2">
    <source>
        <dbReference type="EMBL" id="KDE39898.1"/>
    </source>
</evidence>
<evidence type="ECO:0008006" key="4">
    <source>
        <dbReference type="Google" id="ProtNLM"/>
    </source>
</evidence>
<keyword evidence="1" id="KW-0472">Membrane</keyword>
<feature type="transmembrane region" description="Helical" evidence="1">
    <location>
        <begin position="37"/>
        <end position="58"/>
    </location>
</feature>
<feature type="transmembrane region" description="Helical" evidence="1">
    <location>
        <begin position="174"/>
        <end position="199"/>
    </location>
</feature>
<dbReference type="OrthoDB" id="7056210at2"/>
<dbReference type="AlphaFoldDB" id="A0A063Y0Q7"/>
<sequence length="342" mass="39211">MKFQLPLWLYPLAFLFGILIGAAALRYTPDGRINLMLVWLVWAGLPFVGACVSGWMMFRKQQVPWILRFTGLQHWQLDPQVQLKLWLKLHQLWCLTATGVLAAFLALLLFTDLAFGWSSTLVDDPQRIYQLTQLISVHWQAYWPAAVPDLTLIENTRFIRIAPSTADAGNAGDWWPFLLASLLIYNLLPRVLLMLVCLLQLRHRTVTQLSVSAQQNAVSADINCFSPSELQQQSCSAWQDAERVFWEVSKPSADGLVLGLGSWEQDQQQWQMLLKRRPARLVWCVDLRRSPLAEMADRIQQASAQGVQQALQIWEQDLDAPSHARESWKVFAQQHQLIWLEA</sequence>
<comment type="caution">
    <text evidence="2">The sequence shown here is derived from an EMBL/GenBank/DDBJ whole genome shotgun (WGS) entry which is preliminary data.</text>
</comment>
<gene>
    <name evidence="2" type="ORF">ADINL_1535</name>
</gene>
<protein>
    <recommendedName>
        <fullName evidence="4">DUF2868 domain-containing protein</fullName>
    </recommendedName>
</protein>
<feature type="transmembrane region" description="Helical" evidence="1">
    <location>
        <begin position="7"/>
        <end position="25"/>
    </location>
</feature>
<dbReference type="STRING" id="267850.ADINL_1535"/>
<keyword evidence="1" id="KW-1133">Transmembrane helix</keyword>